<name>A0A5H3CJ93_9VIRU</name>
<reference evidence="2" key="1">
    <citation type="journal article" date="2019" name="J. ISSAAS">
        <title>Identification of 'Missing Link' Families of Small DNA Tumor Viruses.</title>
        <authorList>
            <person name="Welch N.L."/>
            <person name="Tisza M.J."/>
            <person name="Belford A."/>
            <person name="Pastrana D.V."/>
            <person name="Pang Y.-Y.S."/>
            <person name="Schiller J.T."/>
            <person name="An P."/>
            <person name="Cantalupo P.G."/>
            <person name="Pipas J.M."/>
            <person name="Koda S."/>
            <person name="Subramaniam K."/>
            <person name="Waltzek T.B."/>
            <person name="Bian C."/>
            <person name="Shi Q."/>
            <person name="Ruan Z."/>
            <person name="Ng T.F.-F."/>
            <person name="Starrett G.J."/>
            <person name="Buck C.B."/>
        </authorList>
    </citation>
    <scope>NUCLEOTIDE SEQUENCE</scope>
    <source>
        <strain evidence="2">4096</strain>
    </source>
</reference>
<feature type="transmembrane region" description="Helical" evidence="1">
    <location>
        <begin position="61"/>
        <end position="83"/>
    </location>
</feature>
<keyword evidence="1" id="KW-1133">Transmembrane helix</keyword>
<keyword evidence="1" id="KW-0812">Transmembrane</keyword>
<protein>
    <submittedName>
        <fullName evidence="2">EO5</fullName>
    </submittedName>
</protein>
<dbReference type="Proteomes" id="UP001226928">
    <property type="component" value="Segment"/>
</dbReference>
<keyword evidence="1" id="KW-0472">Membrane</keyword>
<evidence type="ECO:0000313" key="3">
    <source>
        <dbReference type="Proteomes" id="UP001226928"/>
    </source>
</evidence>
<accession>A0A5H3CJ93</accession>
<proteinExistence type="predicted"/>
<feature type="transmembrane region" description="Helical" evidence="1">
    <location>
        <begin position="30"/>
        <end position="49"/>
    </location>
</feature>
<organism evidence="2 3">
    <name type="scientific">Tilapia adomavirus 2</name>
    <dbReference type="NCBI Taxonomy" id="2597804"/>
    <lineage>
        <taxon>Viruses</taxon>
        <taxon>Adomaviruses</taxon>
    </lineage>
</organism>
<evidence type="ECO:0000313" key="2">
    <source>
        <dbReference type="EMBL" id="DAC80316.1"/>
    </source>
</evidence>
<sequence length="102" mass="12038">MFFLFFPFLCCMYRFSEAMGFRTCFSICCQVIVLFYMIAFILVFATLYKKEIMKHIVAVEVLLLRLVALCADLLCQLVVWLIVKLSFLALYLEEMLEHLENV</sequence>
<reference evidence="2" key="2">
    <citation type="submission" date="2019-07" db="EMBL/GenBank/DDBJ databases">
        <authorList>
            <person name="Buck C."/>
            <person name="Tisza M."/>
        </authorList>
    </citation>
    <scope>NUCLEOTIDE SEQUENCE</scope>
    <source>
        <strain evidence="2">4096</strain>
    </source>
</reference>
<dbReference type="EMBL" id="BK010892">
    <property type="protein sequence ID" value="DAC80316.1"/>
    <property type="molecule type" value="Genomic_DNA"/>
</dbReference>
<evidence type="ECO:0000256" key="1">
    <source>
        <dbReference type="SAM" id="Phobius"/>
    </source>
</evidence>